<comment type="subcellular location">
    <subcellularLocation>
        <location evidence="9">Cytoplasm</location>
    </subcellularLocation>
</comment>
<feature type="binding site" evidence="9">
    <location>
        <position position="24"/>
    </location>
    <ligand>
        <name>3-phosphoshikimate</name>
        <dbReference type="ChEBI" id="CHEBI:145989"/>
    </ligand>
</feature>
<keyword evidence="7 9" id="KW-0057">Aromatic amino acid biosynthesis</keyword>
<feature type="binding site" evidence="9">
    <location>
        <position position="316"/>
    </location>
    <ligand>
        <name>3-phosphoshikimate</name>
        <dbReference type="ChEBI" id="CHEBI:145989"/>
    </ligand>
</feature>
<comment type="caution">
    <text evidence="11">The sequence shown here is derived from an EMBL/GenBank/DDBJ whole genome shotgun (WGS) entry which is preliminary data.</text>
</comment>
<dbReference type="GO" id="GO:0003866">
    <property type="term" value="F:3-phosphoshikimate 1-carboxyvinyltransferase activity"/>
    <property type="evidence" value="ECO:0007669"/>
    <property type="project" value="UniProtKB-UniRule"/>
</dbReference>
<feature type="binding site" evidence="9">
    <location>
        <position position="23"/>
    </location>
    <ligand>
        <name>3-phosphoshikimate</name>
        <dbReference type="ChEBI" id="CHEBI:145989"/>
    </ligand>
</feature>
<feature type="binding site" evidence="9">
    <location>
        <position position="170"/>
    </location>
    <ligand>
        <name>3-phosphoshikimate</name>
        <dbReference type="ChEBI" id="CHEBI:145989"/>
    </ligand>
</feature>
<feature type="binding site" evidence="9">
    <location>
        <position position="168"/>
    </location>
    <ligand>
        <name>3-phosphoshikimate</name>
        <dbReference type="ChEBI" id="CHEBI:145989"/>
    </ligand>
</feature>
<evidence type="ECO:0000256" key="9">
    <source>
        <dbReference type="HAMAP-Rule" id="MF_00210"/>
    </source>
</evidence>
<dbReference type="PROSITE" id="PS00885">
    <property type="entry name" value="EPSP_SYNTHASE_2"/>
    <property type="match status" value="1"/>
</dbReference>
<feature type="binding site" evidence="9">
    <location>
        <position position="23"/>
    </location>
    <ligand>
        <name>phosphoenolpyruvate</name>
        <dbReference type="ChEBI" id="CHEBI:58702"/>
    </ligand>
</feature>
<dbReference type="GO" id="GO:0009423">
    <property type="term" value="P:chorismate biosynthetic process"/>
    <property type="evidence" value="ECO:0007669"/>
    <property type="project" value="UniProtKB-UniRule"/>
</dbReference>
<comment type="subunit">
    <text evidence="9">Monomer.</text>
</comment>
<dbReference type="RefSeq" id="WP_269921198.1">
    <property type="nucleotide sequence ID" value="NZ_JAMKBI010000002.1"/>
</dbReference>
<comment type="function">
    <text evidence="1 9">Catalyzes the transfer of the enolpyruvyl moiety of phosphoenolpyruvate (PEP) to the 5-hydroxyl of shikimate-3-phosphate (S3P) to produce enolpyruvyl shikimate-3-phosphate and inorganic phosphate.</text>
</comment>
<evidence type="ECO:0000313" key="12">
    <source>
        <dbReference type="Proteomes" id="UP001152172"/>
    </source>
</evidence>
<dbReference type="Pfam" id="PF00275">
    <property type="entry name" value="EPSP_synthase"/>
    <property type="match status" value="1"/>
</dbReference>
<dbReference type="PROSITE" id="PS00104">
    <property type="entry name" value="EPSP_SYNTHASE_1"/>
    <property type="match status" value="1"/>
</dbReference>
<dbReference type="PANTHER" id="PTHR21090:SF5">
    <property type="entry name" value="PENTAFUNCTIONAL AROM POLYPEPTIDE"/>
    <property type="match status" value="1"/>
</dbReference>
<dbReference type="PIRSF" id="PIRSF000505">
    <property type="entry name" value="EPSPS"/>
    <property type="match status" value="1"/>
</dbReference>
<dbReference type="AlphaFoldDB" id="A0A9X3L712"/>
<dbReference type="FunFam" id="3.65.10.10:FF:000006">
    <property type="entry name" value="3-phosphoshikimate 1-carboxyvinyltransferase"/>
    <property type="match status" value="1"/>
</dbReference>
<keyword evidence="12" id="KW-1185">Reference proteome</keyword>
<name>A0A9X3L712_9BACI</name>
<feature type="domain" description="Enolpyruvate transferase" evidence="10">
    <location>
        <begin position="12"/>
        <end position="423"/>
    </location>
</feature>
<evidence type="ECO:0000256" key="2">
    <source>
        <dbReference type="ARBA" id="ARBA00004811"/>
    </source>
</evidence>
<feature type="binding site" evidence="9">
    <location>
        <position position="123"/>
    </location>
    <ligand>
        <name>phosphoenolpyruvate</name>
        <dbReference type="ChEBI" id="CHEBI:58702"/>
    </ligand>
</feature>
<accession>A0A9X3L712</accession>
<evidence type="ECO:0000256" key="8">
    <source>
        <dbReference type="ARBA" id="ARBA00044633"/>
    </source>
</evidence>
<dbReference type="GO" id="GO:0008652">
    <property type="term" value="P:amino acid biosynthetic process"/>
    <property type="evidence" value="ECO:0007669"/>
    <property type="project" value="UniProtKB-KW"/>
</dbReference>
<dbReference type="EMBL" id="JAMKBI010000002">
    <property type="protein sequence ID" value="MCZ8532315.1"/>
    <property type="molecule type" value="Genomic_DNA"/>
</dbReference>
<evidence type="ECO:0000259" key="10">
    <source>
        <dbReference type="Pfam" id="PF00275"/>
    </source>
</evidence>
<dbReference type="GO" id="GO:0009073">
    <property type="term" value="P:aromatic amino acid family biosynthetic process"/>
    <property type="evidence" value="ECO:0007669"/>
    <property type="project" value="UniProtKB-KW"/>
</dbReference>
<dbReference type="NCBIfam" id="TIGR01356">
    <property type="entry name" value="aroA"/>
    <property type="match status" value="1"/>
</dbReference>
<dbReference type="EC" id="2.5.1.19" evidence="9"/>
<keyword evidence="5 9" id="KW-0028">Amino-acid biosynthesis</keyword>
<comment type="similarity">
    <text evidence="3 9">Belongs to the EPSP synthase family.</text>
</comment>
<comment type="caution">
    <text evidence="9">Lacks conserved residue(s) required for the propagation of feature annotation.</text>
</comment>
<dbReference type="CDD" id="cd01556">
    <property type="entry name" value="EPSP_synthase"/>
    <property type="match status" value="1"/>
</dbReference>
<feature type="active site" description="Proton acceptor" evidence="9">
    <location>
        <position position="316"/>
    </location>
</feature>
<sequence length="429" mass="45585">MTSKKLDYAQPSLEGIIRIPGDKSVSHRSIMFGAIAEGTTTVEGFLQSDDCLSTIDCFQKLGVEISIEGDKVKIISKGITHWKEPDEILYTGNSGTTTRLMLGILAGSSVSSVLIGDESIQKRPMRRVTDPLKQMNAKLIGRETGQFTPIAVEGTKLQAIHYTMPVASAQVKSAILLAALNANGETVVEEIETSRDHTEKMLEHFGANIAVDNKTIRLLGGQKLNGTAVVVPGDISSAAFFLVAGAIVPSSKLTLTNVGLNPTRTGIMDVLQAMGASFTVNDAANSSHEEMGTIEIESSPLVGTEIGGELIPRLIDEIPIIALLATQANGKTVIKNAEELKVKETNRIDAVVNELKKLGANITATDDGMIIEGPTTLHGGDLLTYGDHRIGMMAAVASLITTEPVTIDNAGCIAVSYPTFFEDISSVIK</sequence>
<feature type="binding site" evidence="9">
    <location>
        <position position="343"/>
    </location>
    <ligand>
        <name>3-phosphoshikimate</name>
        <dbReference type="ChEBI" id="CHEBI:145989"/>
    </ligand>
</feature>
<organism evidence="11 12">
    <name type="scientific">Psychrobacillus psychrodurans</name>
    <dbReference type="NCBI Taxonomy" id="126157"/>
    <lineage>
        <taxon>Bacteria</taxon>
        <taxon>Bacillati</taxon>
        <taxon>Bacillota</taxon>
        <taxon>Bacilli</taxon>
        <taxon>Bacillales</taxon>
        <taxon>Bacillaceae</taxon>
        <taxon>Psychrobacillus</taxon>
    </lineage>
</organism>
<evidence type="ECO:0000256" key="6">
    <source>
        <dbReference type="ARBA" id="ARBA00022679"/>
    </source>
</evidence>
<dbReference type="Gene3D" id="3.65.10.10">
    <property type="entry name" value="Enolpyruvate transferase domain"/>
    <property type="match status" value="2"/>
</dbReference>
<dbReference type="InterPro" id="IPR036968">
    <property type="entry name" value="Enolpyruvate_Tfrase_sf"/>
</dbReference>
<comment type="catalytic activity">
    <reaction evidence="8">
        <text>3-phosphoshikimate + phosphoenolpyruvate = 5-O-(1-carboxyvinyl)-3-phosphoshikimate + phosphate</text>
        <dbReference type="Rhea" id="RHEA:21256"/>
        <dbReference type="ChEBI" id="CHEBI:43474"/>
        <dbReference type="ChEBI" id="CHEBI:57701"/>
        <dbReference type="ChEBI" id="CHEBI:58702"/>
        <dbReference type="ChEBI" id="CHEBI:145989"/>
        <dbReference type="EC" id="2.5.1.19"/>
    </reaction>
    <physiologicalReaction direction="left-to-right" evidence="8">
        <dbReference type="Rhea" id="RHEA:21257"/>
    </physiologicalReaction>
</comment>
<evidence type="ECO:0000256" key="4">
    <source>
        <dbReference type="ARBA" id="ARBA00022490"/>
    </source>
</evidence>
<evidence type="ECO:0000256" key="3">
    <source>
        <dbReference type="ARBA" id="ARBA00009948"/>
    </source>
</evidence>
<comment type="pathway">
    <text evidence="2 9">Metabolic intermediate biosynthesis; chorismate biosynthesis; chorismate from D-erythrose 4-phosphate and phosphoenolpyruvate: step 6/7.</text>
</comment>
<evidence type="ECO:0000313" key="11">
    <source>
        <dbReference type="EMBL" id="MCZ8532315.1"/>
    </source>
</evidence>
<proteinExistence type="inferred from homology"/>
<dbReference type="InterPro" id="IPR006264">
    <property type="entry name" value="EPSP_synthase"/>
</dbReference>
<dbReference type="InterPro" id="IPR023193">
    <property type="entry name" value="EPSP_synthase_CS"/>
</dbReference>
<protein>
    <recommendedName>
        <fullName evidence="9">3-phosphoshikimate 1-carboxyvinyltransferase</fullName>
        <ecNumber evidence="9">2.5.1.19</ecNumber>
    </recommendedName>
    <alternativeName>
        <fullName evidence="9">5-enolpyruvylshikimate-3-phosphate synthase</fullName>
        <shortName evidence="9">EPSP synthase</shortName>
        <shortName evidence="9">EPSPS</shortName>
    </alternativeName>
</protein>
<feature type="binding site" evidence="9">
    <location>
        <position position="170"/>
    </location>
    <ligand>
        <name>phosphoenolpyruvate</name>
        <dbReference type="ChEBI" id="CHEBI:58702"/>
    </ligand>
</feature>
<evidence type="ECO:0000256" key="5">
    <source>
        <dbReference type="ARBA" id="ARBA00022605"/>
    </source>
</evidence>
<feature type="binding site" evidence="9">
    <location>
        <position position="95"/>
    </location>
    <ligand>
        <name>phosphoenolpyruvate</name>
        <dbReference type="ChEBI" id="CHEBI:58702"/>
    </ligand>
</feature>
<dbReference type="InterPro" id="IPR013792">
    <property type="entry name" value="RNA3'P_cycl/enolpyr_Trfase_a/b"/>
</dbReference>
<reference evidence="11" key="1">
    <citation type="submission" date="2022-05" db="EMBL/GenBank/DDBJ databases">
        <authorList>
            <person name="Colautti A."/>
            <person name="Iacumin L."/>
        </authorList>
    </citation>
    <scope>NUCLEOTIDE SEQUENCE</scope>
    <source>
        <strain evidence="11">DSM 30747</strain>
    </source>
</reference>
<keyword evidence="6 9" id="KW-0808">Transferase</keyword>
<feature type="binding site" evidence="9">
    <location>
        <position position="28"/>
    </location>
    <ligand>
        <name>3-phosphoshikimate</name>
        <dbReference type="ChEBI" id="CHEBI:145989"/>
    </ligand>
</feature>
<evidence type="ECO:0000256" key="7">
    <source>
        <dbReference type="ARBA" id="ARBA00023141"/>
    </source>
</evidence>
<dbReference type="Proteomes" id="UP001152172">
    <property type="component" value="Unassembled WGS sequence"/>
</dbReference>
<dbReference type="FunFam" id="3.65.10.10:FF:000005">
    <property type="entry name" value="3-phosphoshikimate 1-carboxyvinyltransferase"/>
    <property type="match status" value="1"/>
</dbReference>
<dbReference type="PANTHER" id="PTHR21090">
    <property type="entry name" value="AROM/DEHYDROQUINATE SYNTHASE"/>
    <property type="match status" value="1"/>
</dbReference>
<dbReference type="SUPFAM" id="SSF55205">
    <property type="entry name" value="EPT/RTPC-like"/>
    <property type="match status" value="1"/>
</dbReference>
<evidence type="ECO:0000256" key="1">
    <source>
        <dbReference type="ARBA" id="ARBA00002174"/>
    </source>
</evidence>
<feature type="binding site" evidence="9">
    <location>
        <position position="347"/>
    </location>
    <ligand>
        <name>phosphoenolpyruvate</name>
        <dbReference type="ChEBI" id="CHEBI:58702"/>
    </ligand>
</feature>
<feature type="binding site" evidence="9">
    <location>
        <position position="389"/>
    </location>
    <ligand>
        <name>phosphoenolpyruvate</name>
        <dbReference type="ChEBI" id="CHEBI:58702"/>
    </ligand>
</feature>
<dbReference type="HAMAP" id="MF_00210">
    <property type="entry name" value="EPSP_synth"/>
    <property type="match status" value="1"/>
</dbReference>
<keyword evidence="4 9" id="KW-0963">Cytoplasm</keyword>
<gene>
    <name evidence="9 11" type="primary">aroA</name>
    <name evidence="11" type="ORF">M9R61_02990</name>
</gene>
<dbReference type="GO" id="GO:0005737">
    <property type="term" value="C:cytoplasm"/>
    <property type="evidence" value="ECO:0007669"/>
    <property type="project" value="UniProtKB-SubCell"/>
</dbReference>
<dbReference type="InterPro" id="IPR001986">
    <property type="entry name" value="Enolpyruvate_Tfrase_dom"/>
</dbReference>